<feature type="region of interest" description="Disordered" evidence="1">
    <location>
        <begin position="1"/>
        <end position="91"/>
    </location>
</feature>
<dbReference type="KEGG" id="vg:30745596"/>
<feature type="compositionally biased region" description="Polar residues" evidence="1">
    <location>
        <begin position="1"/>
        <end position="14"/>
    </location>
</feature>
<dbReference type="RefSeq" id="YP_009333338.1">
    <property type="nucleotide sequence ID" value="NC_032492.1"/>
</dbReference>
<evidence type="ECO:0000313" key="3">
    <source>
        <dbReference type="Proteomes" id="UP000204579"/>
    </source>
</evidence>
<feature type="compositionally biased region" description="Low complexity" evidence="1">
    <location>
        <begin position="49"/>
        <end position="66"/>
    </location>
</feature>
<protein>
    <submittedName>
        <fullName evidence="2">Uncharacterized protein</fullName>
    </submittedName>
</protein>
<keyword evidence="3" id="KW-1185">Reference proteome</keyword>
<dbReference type="EMBL" id="KX883628">
    <property type="protein sequence ID" value="APG77319.1"/>
    <property type="molecule type" value="Genomic_RNA"/>
</dbReference>
<sequence length="197" mass="22166">MPGQNAQTSTSPSKPQRKPRSRAGRKSNMQPQSNRSSSTPKRNRRRNNRSGNNSNRRRQNPNNQGRVLPTQGRRSGNLQTKGSTRGPTISTRDIKGIIGAYDRLPVVVVRAEGESTDTRFIYMTDRQTTRDPLFKPFIDHGVTSNAIKQYVTGLSRSHGKTYELKFPLPAEFGGDDYKGKFLFDKQQPKKEKASSSK</sequence>
<dbReference type="GeneID" id="30745596"/>
<feature type="compositionally biased region" description="Basic residues" evidence="1">
    <location>
        <begin position="15"/>
        <end position="25"/>
    </location>
</feature>
<dbReference type="Proteomes" id="UP000204579">
    <property type="component" value="Segment"/>
</dbReference>
<accession>A0A1L3KJ12</accession>
<name>A0A1L3KJ12_9NIDO</name>
<feature type="compositionally biased region" description="Polar residues" evidence="1">
    <location>
        <begin position="72"/>
        <end position="91"/>
    </location>
</feature>
<reference evidence="2" key="1">
    <citation type="journal article" date="2016" name="Nature">
        <title>Redefining the invertebrate RNA virosphere.</title>
        <authorList>
            <person name="Shi M."/>
            <person name="Lin X.D."/>
            <person name="Tian J.H."/>
            <person name="Chen L.J."/>
            <person name="Chen X."/>
            <person name="Li C.X."/>
            <person name="Qin X.C."/>
            <person name="Li J."/>
            <person name="Cao J.P."/>
            <person name="Eden J.S."/>
            <person name="Buchmann J."/>
            <person name="Wang W."/>
            <person name="Xu J."/>
            <person name="Holmes E.C."/>
            <person name="Zhang Y.Z."/>
        </authorList>
    </citation>
    <scope>NUCLEOTIDE SEQUENCE [LARGE SCALE GENOMIC DNA]</scope>
    <source>
        <strain evidence="2">BHXun32263</strain>
    </source>
</reference>
<evidence type="ECO:0000256" key="1">
    <source>
        <dbReference type="SAM" id="MobiDB-lite"/>
    </source>
</evidence>
<proteinExistence type="predicted"/>
<organism evidence="2">
    <name type="scientific">Beihai Nido-like virus 2</name>
    <dbReference type="NCBI Taxonomy" id="1922351"/>
    <lineage>
        <taxon>Viruses</taxon>
        <taxon>Riboviria</taxon>
        <taxon>Orthornavirae</taxon>
        <taxon>Pisuviricota</taxon>
        <taxon>Pisoniviricetes</taxon>
        <taxon>Nidovirales</taxon>
        <taxon>Ronidovirineae</taxon>
        <taxon>Euroniviridae</taxon>
        <taxon>Ceronivirinae</taxon>
        <taxon>Charybnivirus</taxon>
        <taxon>Cradenivirus</taxon>
        <taxon>Charybnivirus charybdis</taxon>
        <taxon>Charybnivirus 1</taxon>
    </lineage>
</organism>
<evidence type="ECO:0000313" key="2">
    <source>
        <dbReference type="EMBL" id="APG77319.1"/>
    </source>
</evidence>